<feature type="domain" description="DAGKc" evidence="5">
    <location>
        <begin position="1"/>
        <end position="129"/>
    </location>
</feature>
<keyword evidence="7" id="KW-1185">Reference proteome</keyword>
<proteinExistence type="predicted"/>
<dbReference type="GO" id="GO:0005524">
    <property type="term" value="F:ATP binding"/>
    <property type="evidence" value="ECO:0007669"/>
    <property type="project" value="UniProtKB-KW"/>
</dbReference>
<dbReference type="InterPro" id="IPR016064">
    <property type="entry name" value="NAD/diacylglycerol_kinase_sf"/>
</dbReference>
<keyword evidence="2" id="KW-0547">Nucleotide-binding</keyword>
<evidence type="ECO:0000313" key="6">
    <source>
        <dbReference type="EMBL" id="QDO92597.1"/>
    </source>
</evidence>
<protein>
    <submittedName>
        <fullName evidence="6">Diacylglycerol kinase</fullName>
    </submittedName>
</protein>
<dbReference type="Gene3D" id="3.40.50.10330">
    <property type="entry name" value="Probable inorganic polyphosphate/atp-NAD kinase, domain 1"/>
    <property type="match status" value="1"/>
</dbReference>
<dbReference type="GO" id="GO:0016301">
    <property type="term" value="F:kinase activity"/>
    <property type="evidence" value="ECO:0007669"/>
    <property type="project" value="UniProtKB-KW"/>
</dbReference>
<dbReference type="AlphaFoldDB" id="A0A516GM64"/>
<dbReference type="SUPFAM" id="SSF111331">
    <property type="entry name" value="NAD kinase/diacylglycerol kinase-like"/>
    <property type="match status" value="1"/>
</dbReference>
<dbReference type="Pfam" id="PF00781">
    <property type="entry name" value="DAGK_cat"/>
    <property type="match status" value="1"/>
</dbReference>
<dbReference type="Pfam" id="PF19279">
    <property type="entry name" value="YegS_C"/>
    <property type="match status" value="1"/>
</dbReference>
<evidence type="ECO:0000256" key="2">
    <source>
        <dbReference type="ARBA" id="ARBA00022741"/>
    </source>
</evidence>
<evidence type="ECO:0000256" key="4">
    <source>
        <dbReference type="ARBA" id="ARBA00022840"/>
    </source>
</evidence>
<evidence type="ECO:0000256" key="3">
    <source>
        <dbReference type="ARBA" id="ARBA00022777"/>
    </source>
</evidence>
<dbReference type="PANTHER" id="PTHR12358">
    <property type="entry name" value="SPHINGOSINE KINASE"/>
    <property type="match status" value="1"/>
</dbReference>
<dbReference type="Gene3D" id="2.60.200.40">
    <property type="match status" value="1"/>
</dbReference>
<dbReference type="PANTHER" id="PTHR12358:SF54">
    <property type="entry name" value="SPHINGOSINE KINASE RELATED PROTEIN"/>
    <property type="match status" value="1"/>
</dbReference>
<dbReference type="SMART" id="SM00046">
    <property type="entry name" value="DAGKc"/>
    <property type="match status" value="1"/>
</dbReference>
<dbReference type="Proteomes" id="UP000319209">
    <property type="component" value="Chromosome"/>
</dbReference>
<organism evidence="6 7">
    <name type="scientific">Formosa sediminum</name>
    <dbReference type="NCBI Taxonomy" id="2594004"/>
    <lineage>
        <taxon>Bacteria</taxon>
        <taxon>Pseudomonadati</taxon>
        <taxon>Bacteroidota</taxon>
        <taxon>Flavobacteriia</taxon>
        <taxon>Flavobacteriales</taxon>
        <taxon>Flavobacteriaceae</taxon>
        <taxon>Formosa</taxon>
    </lineage>
</organism>
<keyword evidence="3 6" id="KW-0418">Kinase</keyword>
<gene>
    <name evidence="6" type="ORF">FNB79_00900</name>
</gene>
<dbReference type="InterPro" id="IPR050187">
    <property type="entry name" value="Lipid_Phosphate_FormReg"/>
</dbReference>
<dbReference type="KEGG" id="fop:FNB79_00900"/>
<accession>A0A516GM64</accession>
<dbReference type="OrthoDB" id="9786026at2"/>
<reference evidence="6 7" key="1">
    <citation type="submission" date="2019-07" db="EMBL/GenBank/DDBJ databases">
        <title>Genome sequencing for Formosa sp. PS13.</title>
        <authorList>
            <person name="Park S.-J."/>
        </authorList>
    </citation>
    <scope>NUCLEOTIDE SEQUENCE [LARGE SCALE GENOMIC DNA]</scope>
    <source>
        <strain evidence="6 7">PS13</strain>
    </source>
</reference>
<evidence type="ECO:0000259" key="5">
    <source>
        <dbReference type="PROSITE" id="PS50146"/>
    </source>
</evidence>
<dbReference type="PROSITE" id="PS50146">
    <property type="entry name" value="DAGK"/>
    <property type="match status" value="1"/>
</dbReference>
<evidence type="ECO:0000256" key="1">
    <source>
        <dbReference type="ARBA" id="ARBA00022679"/>
    </source>
</evidence>
<sequence length="297" mass="32388">MKLLAVVNPISGGVDKNPFIKKAVTLCENYGLDLKIFKTTGQDDEAHLKAELKTFNPDKVVSVGGDGTTLFTAKALLNTNICMGIIPLGSANGMAVELGVSEDPLQAFKDIIMSNIITDLDLVCVNKEHYSIHIGDVGINANIVEGYDKDTSRGMTTYIKHFIEALNKVDPFQVNIACNQKVYHKKVVMLGLCNGRKYGTGVPLNKEGNPMDGRFEIVLIEKINANLLIKAGLSSINEAFIDNENNTVISTSHAKITFNEPRLLQLDGEVIGTFKTLDVSLLKGAVKFITTQQNVYV</sequence>
<dbReference type="InterPro" id="IPR017438">
    <property type="entry name" value="ATP-NAD_kinase_N"/>
</dbReference>
<dbReference type="InterPro" id="IPR045540">
    <property type="entry name" value="YegS/DAGK_C"/>
</dbReference>
<name>A0A516GM64_9FLAO</name>
<dbReference type="EMBL" id="CP041637">
    <property type="protein sequence ID" value="QDO92597.1"/>
    <property type="molecule type" value="Genomic_DNA"/>
</dbReference>
<dbReference type="InterPro" id="IPR001206">
    <property type="entry name" value="Diacylglycerol_kinase_cat_dom"/>
</dbReference>
<keyword evidence="1" id="KW-0808">Transferase</keyword>
<keyword evidence="4" id="KW-0067">ATP-binding</keyword>
<dbReference type="RefSeq" id="WP_143379507.1">
    <property type="nucleotide sequence ID" value="NZ_CP041637.1"/>
</dbReference>
<evidence type="ECO:0000313" key="7">
    <source>
        <dbReference type="Proteomes" id="UP000319209"/>
    </source>
</evidence>